<organism evidence="1 3">
    <name type="scientific">Aquisalinus luteolus</name>
    <dbReference type="NCBI Taxonomy" id="1566827"/>
    <lineage>
        <taxon>Bacteria</taxon>
        <taxon>Pseudomonadati</taxon>
        <taxon>Pseudomonadota</taxon>
        <taxon>Alphaproteobacteria</taxon>
        <taxon>Parvularculales</taxon>
        <taxon>Parvularculaceae</taxon>
        <taxon>Aquisalinus</taxon>
    </lineage>
</organism>
<reference evidence="1" key="1">
    <citation type="journal article" date="2014" name="Int. J. Syst. Evol. Microbiol.">
        <title>Complete genome sequence of Corynebacterium casei LMG S-19264T (=DSM 44701T), isolated from a smear-ripened cheese.</title>
        <authorList>
            <consortium name="US DOE Joint Genome Institute (JGI-PGF)"/>
            <person name="Walter F."/>
            <person name="Albersmeier A."/>
            <person name="Kalinowski J."/>
            <person name="Ruckert C."/>
        </authorList>
    </citation>
    <scope>NUCLEOTIDE SEQUENCE</scope>
    <source>
        <strain evidence="1">CGMCC 1.14984</strain>
    </source>
</reference>
<evidence type="ECO:0000313" key="3">
    <source>
        <dbReference type="Proteomes" id="UP000621856"/>
    </source>
</evidence>
<dbReference type="EMBL" id="BMGZ01000003">
    <property type="protein sequence ID" value="GGI00110.1"/>
    <property type="molecule type" value="Genomic_DNA"/>
</dbReference>
<protein>
    <submittedName>
        <fullName evidence="1">Uncharacterized protein</fullName>
    </submittedName>
</protein>
<gene>
    <name evidence="2" type="ORF">FF098_014685</name>
    <name evidence="1" type="ORF">GCM10011355_27630</name>
</gene>
<evidence type="ECO:0000313" key="4">
    <source>
        <dbReference type="Proteomes" id="UP000818603"/>
    </source>
</evidence>
<evidence type="ECO:0000313" key="1">
    <source>
        <dbReference type="EMBL" id="GGI00110.1"/>
    </source>
</evidence>
<keyword evidence="4" id="KW-1185">Reference proteome</keyword>
<dbReference type="AlphaFoldDB" id="A0A8J3A5B2"/>
<accession>A0A8J3A5B2</accession>
<dbReference type="Proteomes" id="UP000621856">
    <property type="component" value="Unassembled WGS sequence"/>
</dbReference>
<sequence length="125" mass="13201">MQSRELTTADVDRLHEAEASIIKACRHMRKPSRVKTTAAAIMASCAGLAGAARAGGLEAEHTDLMQRAQAVMGTDPQAAYASLVTHLFDLHAALAARFPELALRGNDTDTPPDALQRVLAVIGLA</sequence>
<proteinExistence type="predicted"/>
<dbReference type="RefSeq" id="WP_155141914.1">
    <property type="nucleotide sequence ID" value="NZ_BMGZ01000003.1"/>
</dbReference>
<reference evidence="2 4" key="2">
    <citation type="submission" date="2020-02" db="EMBL/GenBank/DDBJ databases">
        <title>Genome sequence of Parvularcula flava strain NH6-79.</title>
        <authorList>
            <person name="Abdul Karim M.H."/>
            <person name="Lam M.Q."/>
            <person name="Chen S.J."/>
            <person name="Yahya A."/>
            <person name="Shahir S."/>
            <person name="Shamsir M.S."/>
            <person name="Chong C.S."/>
        </authorList>
    </citation>
    <scope>NUCLEOTIDE SEQUENCE [LARGE SCALE GENOMIC DNA]</scope>
    <source>
        <strain evidence="2 4">NH6-79</strain>
    </source>
</reference>
<evidence type="ECO:0000313" key="2">
    <source>
        <dbReference type="EMBL" id="NHK29164.1"/>
    </source>
</evidence>
<comment type="caution">
    <text evidence="1">The sequence shown here is derived from an EMBL/GenBank/DDBJ whole genome shotgun (WGS) entry which is preliminary data.</text>
</comment>
<dbReference type="EMBL" id="VCJR02000003">
    <property type="protein sequence ID" value="NHK29164.1"/>
    <property type="molecule type" value="Genomic_DNA"/>
</dbReference>
<name>A0A8J3A5B2_9PROT</name>
<reference evidence="1" key="3">
    <citation type="submission" date="2020-09" db="EMBL/GenBank/DDBJ databases">
        <authorList>
            <person name="Sun Q."/>
            <person name="Zhou Y."/>
        </authorList>
    </citation>
    <scope>NUCLEOTIDE SEQUENCE</scope>
    <source>
        <strain evidence="1">CGMCC 1.14984</strain>
    </source>
</reference>
<dbReference type="Proteomes" id="UP000818603">
    <property type="component" value="Unassembled WGS sequence"/>
</dbReference>